<protein>
    <recommendedName>
        <fullName evidence="5">tRNA pseudouridine synthase B</fullName>
        <ecNumber evidence="5">5.4.99.25</ecNumber>
    </recommendedName>
    <alternativeName>
        <fullName evidence="5">tRNA pseudouridine(55) synthase</fullName>
        <shortName evidence="5">Psi55 synthase</shortName>
    </alternativeName>
    <alternativeName>
        <fullName evidence="5">tRNA pseudouridylate synthase</fullName>
    </alternativeName>
    <alternativeName>
        <fullName evidence="5">tRNA-uridine isomerase</fullName>
    </alternativeName>
</protein>
<sequence>MALPSNVNGILCIDKPQDFTSFDVVKKLRGMTKIKKLGHAGTLDPMATGVLPVFFGAATKACDILPNQNKRYTAAFQLGMTTNTQDIWGEELSRRESHVAKDDILALLPRFRGDIEQTPPMFSAIQINGQRLYDLARKGIEIERQPRPIHIFRFELLSFDEESQTGTLDIGCSKGTYIRTLIHDLGEKLGTGGVMTALTRTEAAGFTLQDCLTFDEVEELLRTERFTERLLPVDKVFESYPVIRLNAVQSGKFLNGVRLDLNRVIHPKNADTCRVYDSENKFLGLADCCGDTMELVLRKFFIERK</sequence>
<feature type="domain" description="tRNA pseudouridine synthase II TruB subfamily 1 C-terminal" evidence="7">
    <location>
        <begin position="241"/>
        <end position="288"/>
    </location>
</feature>
<dbReference type="HAMAP" id="MF_01080">
    <property type="entry name" value="TruB_bact"/>
    <property type="match status" value="1"/>
</dbReference>
<dbReference type="Pfam" id="PF09157">
    <property type="entry name" value="TruB-C_2"/>
    <property type="match status" value="1"/>
</dbReference>
<dbReference type="InterPro" id="IPR020103">
    <property type="entry name" value="PsdUridine_synth_cat_dom_sf"/>
</dbReference>
<evidence type="ECO:0000313" key="9">
    <source>
        <dbReference type="EMBL" id="MBC8559218.1"/>
    </source>
</evidence>
<dbReference type="EC" id="5.4.99.25" evidence="5"/>
<dbReference type="SUPFAM" id="SSF55120">
    <property type="entry name" value="Pseudouridine synthase"/>
    <property type="match status" value="1"/>
</dbReference>
<evidence type="ECO:0000256" key="2">
    <source>
        <dbReference type="ARBA" id="ARBA00005642"/>
    </source>
</evidence>
<name>A0A926E462_9FIRM</name>
<evidence type="ECO:0000259" key="6">
    <source>
        <dbReference type="Pfam" id="PF01509"/>
    </source>
</evidence>
<evidence type="ECO:0000256" key="3">
    <source>
        <dbReference type="ARBA" id="ARBA00022694"/>
    </source>
</evidence>
<dbReference type="AlphaFoldDB" id="A0A926E462"/>
<dbReference type="EMBL" id="JACRSV010000001">
    <property type="protein sequence ID" value="MBC8559218.1"/>
    <property type="molecule type" value="Genomic_DNA"/>
</dbReference>
<keyword evidence="10" id="KW-1185">Reference proteome</keyword>
<evidence type="ECO:0000256" key="5">
    <source>
        <dbReference type="HAMAP-Rule" id="MF_01080"/>
    </source>
</evidence>
<evidence type="ECO:0000259" key="8">
    <source>
        <dbReference type="Pfam" id="PF16198"/>
    </source>
</evidence>
<dbReference type="PANTHER" id="PTHR13767">
    <property type="entry name" value="TRNA-PSEUDOURIDINE SYNTHASE"/>
    <property type="match status" value="1"/>
</dbReference>
<comment type="function">
    <text evidence="5">Responsible for synthesis of pseudouridine from uracil-55 in the psi GC loop of transfer RNAs.</text>
</comment>
<dbReference type="InterPro" id="IPR015240">
    <property type="entry name" value="tRNA_sdUridine_synth_fam1_C"/>
</dbReference>
<keyword evidence="3 5" id="KW-0819">tRNA processing</keyword>
<evidence type="ECO:0000259" key="7">
    <source>
        <dbReference type="Pfam" id="PF09157"/>
    </source>
</evidence>
<keyword evidence="4 5" id="KW-0413">Isomerase</keyword>
<feature type="domain" description="Pseudouridine synthase II N-terminal" evidence="6">
    <location>
        <begin position="30"/>
        <end position="178"/>
    </location>
</feature>
<comment type="caution">
    <text evidence="9">The sequence shown here is derived from an EMBL/GenBank/DDBJ whole genome shotgun (WGS) entry which is preliminary data.</text>
</comment>
<dbReference type="Pfam" id="PF16198">
    <property type="entry name" value="TruB_C_2"/>
    <property type="match status" value="1"/>
</dbReference>
<gene>
    <name evidence="5 9" type="primary">truB</name>
    <name evidence="9" type="ORF">H8710_03950</name>
</gene>
<dbReference type="InterPro" id="IPR014780">
    <property type="entry name" value="tRNA_psdUridine_synth_TruB"/>
</dbReference>
<dbReference type="InterPro" id="IPR002501">
    <property type="entry name" value="PsdUridine_synth_N"/>
</dbReference>
<dbReference type="InterPro" id="IPR032819">
    <property type="entry name" value="TruB_C"/>
</dbReference>
<dbReference type="GO" id="GO:0031119">
    <property type="term" value="P:tRNA pseudouridine synthesis"/>
    <property type="evidence" value="ECO:0007669"/>
    <property type="project" value="UniProtKB-UniRule"/>
</dbReference>
<evidence type="ECO:0000256" key="1">
    <source>
        <dbReference type="ARBA" id="ARBA00000385"/>
    </source>
</evidence>
<comment type="similarity">
    <text evidence="2 5">Belongs to the pseudouridine synthase TruB family. Type 1 subfamily.</text>
</comment>
<accession>A0A926E462</accession>
<feature type="active site" description="Nucleophile" evidence="5">
    <location>
        <position position="44"/>
    </location>
</feature>
<dbReference type="GO" id="GO:1990481">
    <property type="term" value="P:mRNA pseudouridine synthesis"/>
    <property type="evidence" value="ECO:0007669"/>
    <property type="project" value="TreeGrafter"/>
</dbReference>
<reference evidence="9" key="1">
    <citation type="submission" date="2020-08" db="EMBL/GenBank/DDBJ databases">
        <title>Genome public.</title>
        <authorList>
            <person name="Liu C."/>
            <person name="Sun Q."/>
        </authorList>
    </citation>
    <scope>NUCLEOTIDE SEQUENCE</scope>
    <source>
        <strain evidence="9">NSJ-33</strain>
    </source>
</reference>
<evidence type="ECO:0000313" key="10">
    <source>
        <dbReference type="Proteomes" id="UP000610760"/>
    </source>
</evidence>
<comment type="catalytic activity">
    <reaction evidence="1 5">
        <text>uridine(55) in tRNA = pseudouridine(55) in tRNA</text>
        <dbReference type="Rhea" id="RHEA:42532"/>
        <dbReference type="Rhea" id="RHEA-COMP:10101"/>
        <dbReference type="Rhea" id="RHEA-COMP:10102"/>
        <dbReference type="ChEBI" id="CHEBI:65314"/>
        <dbReference type="ChEBI" id="CHEBI:65315"/>
        <dbReference type="EC" id="5.4.99.25"/>
    </reaction>
</comment>
<evidence type="ECO:0000256" key="4">
    <source>
        <dbReference type="ARBA" id="ARBA00023235"/>
    </source>
</evidence>
<dbReference type="Pfam" id="PF01509">
    <property type="entry name" value="TruB_N"/>
    <property type="match status" value="1"/>
</dbReference>
<dbReference type="GO" id="GO:0160148">
    <property type="term" value="F:tRNA pseudouridine(55) synthase activity"/>
    <property type="evidence" value="ECO:0007669"/>
    <property type="project" value="UniProtKB-EC"/>
</dbReference>
<dbReference type="CDD" id="cd02573">
    <property type="entry name" value="PseudoU_synth_EcTruB"/>
    <property type="match status" value="1"/>
</dbReference>
<dbReference type="RefSeq" id="WP_249294095.1">
    <property type="nucleotide sequence ID" value="NZ_JACRSV010000001.1"/>
</dbReference>
<organism evidence="9 10">
    <name type="scientific">Fumia xinanensis</name>
    <dbReference type="NCBI Taxonomy" id="2763659"/>
    <lineage>
        <taxon>Bacteria</taxon>
        <taxon>Bacillati</taxon>
        <taxon>Bacillota</taxon>
        <taxon>Clostridia</taxon>
        <taxon>Eubacteriales</taxon>
        <taxon>Oscillospiraceae</taxon>
        <taxon>Fumia</taxon>
    </lineage>
</organism>
<dbReference type="NCBIfam" id="TIGR00431">
    <property type="entry name" value="TruB"/>
    <property type="match status" value="1"/>
</dbReference>
<dbReference type="Gene3D" id="3.30.2350.10">
    <property type="entry name" value="Pseudouridine synthase"/>
    <property type="match status" value="1"/>
</dbReference>
<proteinExistence type="inferred from homology"/>
<dbReference type="PANTHER" id="PTHR13767:SF2">
    <property type="entry name" value="PSEUDOURIDYLATE SYNTHASE TRUB1"/>
    <property type="match status" value="1"/>
</dbReference>
<dbReference type="Proteomes" id="UP000610760">
    <property type="component" value="Unassembled WGS sequence"/>
</dbReference>
<dbReference type="GO" id="GO:0003723">
    <property type="term" value="F:RNA binding"/>
    <property type="evidence" value="ECO:0007669"/>
    <property type="project" value="InterPro"/>
</dbReference>
<feature type="domain" description="tRNA pseudouridylate synthase B C-terminal" evidence="8">
    <location>
        <begin position="179"/>
        <end position="237"/>
    </location>
</feature>